<evidence type="ECO:0000256" key="1">
    <source>
        <dbReference type="SAM" id="MobiDB-lite"/>
    </source>
</evidence>
<feature type="region of interest" description="Disordered" evidence="1">
    <location>
        <begin position="1"/>
        <end position="20"/>
    </location>
</feature>
<reference evidence="3 4" key="1">
    <citation type="submission" date="2019-12" db="EMBL/GenBank/DDBJ databases">
        <title>Whole genome shotgun sequence of Streptomyces caniferus NBRC 15389.</title>
        <authorList>
            <person name="Ichikawa N."/>
            <person name="Kimura A."/>
            <person name="Kitahashi Y."/>
            <person name="Komaki H."/>
            <person name="Tamura T."/>
        </authorList>
    </citation>
    <scope>NUCLEOTIDE SEQUENCE [LARGE SCALE GENOMIC DNA]</scope>
    <source>
        <strain evidence="3 4">NBRC 15389</strain>
    </source>
</reference>
<evidence type="ECO:0000259" key="2">
    <source>
        <dbReference type="Pfam" id="PF16640"/>
    </source>
</evidence>
<proteinExistence type="predicted"/>
<accession>A0A640SKI5</accession>
<organism evidence="3 4">
    <name type="scientific">Streptomyces caniferus</name>
    <dbReference type="NCBI Taxonomy" id="285557"/>
    <lineage>
        <taxon>Bacteria</taxon>
        <taxon>Bacillati</taxon>
        <taxon>Actinomycetota</taxon>
        <taxon>Actinomycetes</taxon>
        <taxon>Kitasatosporales</taxon>
        <taxon>Streptomycetaceae</taxon>
        <taxon>Streptomyces</taxon>
    </lineage>
</organism>
<dbReference type="EMBL" id="BLIN01000010">
    <property type="protein sequence ID" value="GFE11949.1"/>
    <property type="molecule type" value="Genomic_DNA"/>
</dbReference>
<protein>
    <recommendedName>
        <fullName evidence="2">Bacterial Ig-like domain-containing protein</fullName>
    </recommendedName>
</protein>
<dbReference type="AlphaFoldDB" id="A0A640SKI5"/>
<sequence length="218" mass="22078">MNGNPTPVTVSPNPTTTTLSVTPNPSTCGQNVTACATITPAPATTTVPTGTVTFTLPNGQTQIVPVNASGQACLTTTALTTGTLTATYNGDSCFTGSNASTPVTVNRTPTKLTAQPGTIRLRLTPLPEFYIPTLSATLTTTSGMPVAGQPVTFTATTLFGPVNLGTAVTDANGTATIHNAIVPVFAIATPFYTATFPGTSCYTAATDHGILLFIPLPG</sequence>
<feature type="domain" description="Bacterial Ig-like" evidence="2">
    <location>
        <begin position="19"/>
        <end position="106"/>
    </location>
</feature>
<dbReference type="GO" id="GO:0005975">
    <property type="term" value="P:carbohydrate metabolic process"/>
    <property type="evidence" value="ECO:0007669"/>
    <property type="project" value="UniProtKB-ARBA"/>
</dbReference>
<dbReference type="InterPro" id="IPR032109">
    <property type="entry name" value="Big_3_5"/>
</dbReference>
<dbReference type="Proteomes" id="UP000435837">
    <property type="component" value="Unassembled WGS sequence"/>
</dbReference>
<dbReference type="InterPro" id="IPR008964">
    <property type="entry name" value="Invasin/intimin_cell_adhesion"/>
</dbReference>
<dbReference type="Pfam" id="PF16640">
    <property type="entry name" value="Big_3_5"/>
    <property type="match status" value="1"/>
</dbReference>
<dbReference type="RefSeq" id="WP_246296544.1">
    <property type="nucleotide sequence ID" value="NZ_BLIN01000010.1"/>
</dbReference>
<gene>
    <name evidence="3" type="ORF">Scani_82170</name>
</gene>
<dbReference type="InterPro" id="IPR013783">
    <property type="entry name" value="Ig-like_fold"/>
</dbReference>
<name>A0A640SKI5_9ACTN</name>
<evidence type="ECO:0000313" key="3">
    <source>
        <dbReference type="EMBL" id="GFE11949.1"/>
    </source>
</evidence>
<evidence type="ECO:0000313" key="4">
    <source>
        <dbReference type="Proteomes" id="UP000435837"/>
    </source>
</evidence>
<comment type="caution">
    <text evidence="3">The sequence shown here is derived from an EMBL/GenBank/DDBJ whole genome shotgun (WGS) entry which is preliminary data.</text>
</comment>
<dbReference type="SUPFAM" id="SSF49373">
    <property type="entry name" value="Invasin/intimin cell-adhesion fragments"/>
    <property type="match status" value="1"/>
</dbReference>
<dbReference type="Gene3D" id="2.60.40.10">
    <property type="entry name" value="Immunoglobulins"/>
    <property type="match status" value="2"/>
</dbReference>